<evidence type="ECO:0000313" key="3">
    <source>
        <dbReference type="Proteomes" id="UP000070513"/>
    </source>
</evidence>
<comment type="caution">
    <text evidence="2">The sequence shown here is derived from an EMBL/GenBank/DDBJ whole genome shotgun (WGS) entry which is preliminary data.</text>
</comment>
<dbReference type="EMBL" id="LPUR01000001">
    <property type="protein sequence ID" value="KXH84740.1"/>
    <property type="molecule type" value="Genomic_DNA"/>
</dbReference>
<dbReference type="RefSeq" id="WP_062647833.1">
    <property type="nucleotide sequence ID" value="NZ_LPUR01000001.1"/>
</dbReference>
<dbReference type="Pfam" id="PF06983">
    <property type="entry name" value="3-dmu-9_3-mt"/>
    <property type="match status" value="2"/>
</dbReference>
<evidence type="ECO:0000313" key="2">
    <source>
        <dbReference type="EMBL" id="KXH84740.1"/>
    </source>
</evidence>
<proteinExistence type="predicted"/>
<organism evidence="2 3">
    <name type="scientific">Chryseobacterium kwangjuense</name>
    <dbReference type="NCBI Taxonomy" id="267125"/>
    <lineage>
        <taxon>Bacteria</taxon>
        <taxon>Pseudomonadati</taxon>
        <taxon>Bacteroidota</taxon>
        <taxon>Flavobacteriia</taxon>
        <taxon>Flavobacteriales</taxon>
        <taxon>Weeksellaceae</taxon>
        <taxon>Chryseobacterium group</taxon>
        <taxon>Chryseobacterium</taxon>
    </lineage>
</organism>
<dbReference type="AlphaFoldDB" id="A0A135WIP0"/>
<dbReference type="PANTHER" id="PTHR33990">
    <property type="entry name" value="PROTEIN YJDN-RELATED"/>
    <property type="match status" value="1"/>
</dbReference>
<reference evidence="3" key="1">
    <citation type="submission" date="2015-12" db="EMBL/GenBank/DDBJ databases">
        <title>Genome sequence of a biocontrol rhizobacterium Chryseobacterium kwangjuense strain KJ1R5 isolated from pepper (Capsicum annuum L.).</title>
        <authorList>
            <person name="Jeong J.-J."/>
            <person name="Park H."/>
            <person name="Mannaa M."/>
            <person name="Sang M.K."/>
            <person name="Choi I.-G."/>
            <person name="Kim K.D."/>
        </authorList>
    </citation>
    <scope>NUCLEOTIDE SEQUENCE [LARGE SCALE GENOMIC DNA]</scope>
    <source>
        <strain evidence="3">KJ1R5</strain>
    </source>
</reference>
<dbReference type="Gene3D" id="3.10.180.10">
    <property type="entry name" value="2,3-Dihydroxybiphenyl 1,2-Dioxygenase, domain 1"/>
    <property type="match status" value="2"/>
</dbReference>
<sequence>MNNHIFPCILFDGNARKSADFYCEIFNGKVTVDTQVVVNIEIFGQKIMLLNGPPMDKNPSVSFMVICDTEDEVQTYWNKLSDGGTALMDLGSYPWSEKYGWIKDRYGVTWQLFLGEKASDQKLVPTLMFIHQNNGKSVEAMEFYTKVFPNSAVGNISRYKDGGESGEDPENVMHAHFTIDDYSLFCMDNSHDHAFDFNEGISMVVMTDGQEETDYFWKSLSSEGGTEQVCGWVKDKYGLSWQVFPIQSLRLLTDPDKTKVEKVLQAIMKMKNIIIRDLEDAFNS</sequence>
<name>A0A135WIP0_9FLAO</name>
<reference evidence="2 3" key="2">
    <citation type="journal article" date="2016" name="Genome Announc.">
        <title>Draft Genome Sequence of a Biocontrol Rhizobacterium, Chryseobacterium kwangjuense Strain KJ1R5, Isolated from Pepper (Capsicum annuum).</title>
        <authorList>
            <person name="Jeong J.J."/>
            <person name="Park H."/>
            <person name="Park B.H."/>
            <person name="Mannaa M."/>
            <person name="Sang M.K."/>
            <person name="Choi I.G."/>
            <person name="Kim K.D."/>
        </authorList>
    </citation>
    <scope>NUCLEOTIDE SEQUENCE [LARGE SCALE GENOMIC DNA]</scope>
    <source>
        <strain evidence="2 3">KJ1R5</strain>
    </source>
</reference>
<dbReference type="CDD" id="cd06588">
    <property type="entry name" value="PhnB_like"/>
    <property type="match status" value="2"/>
</dbReference>
<dbReference type="OrthoDB" id="9806473at2"/>
<dbReference type="Proteomes" id="UP000070513">
    <property type="component" value="Unassembled WGS sequence"/>
</dbReference>
<evidence type="ECO:0000259" key="1">
    <source>
        <dbReference type="Pfam" id="PF06983"/>
    </source>
</evidence>
<accession>A0A135WIP0</accession>
<feature type="domain" description="PhnB-like" evidence="1">
    <location>
        <begin position="121"/>
        <end position="243"/>
    </location>
</feature>
<dbReference type="InterPro" id="IPR029068">
    <property type="entry name" value="Glyas_Bleomycin-R_OHBP_Dase"/>
</dbReference>
<gene>
    <name evidence="2" type="ORF">AU378_02980</name>
</gene>
<protein>
    <recommendedName>
        <fullName evidence="1">PhnB-like domain-containing protein</fullName>
    </recommendedName>
</protein>
<dbReference type="InterPro" id="IPR028973">
    <property type="entry name" value="PhnB-like"/>
</dbReference>
<dbReference type="SUPFAM" id="SSF54593">
    <property type="entry name" value="Glyoxalase/Bleomycin resistance protein/Dihydroxybiphenyl dioxygenase"/>
    <property type="match status" value="2"/>
</dbReference>
<feature type="domain" description="PhnB-like" evidence="1">
    <location>
        <begin position="4"/>
        <end position="112"/>
    </location>
</feature>